<organism evidence="2 3">
    <name type="scientific">Micromonospora chokoriensis</name>
    <dbReference type="NCBI Taxonomy" id="356851"/>
    <lineage>
        <taxon>Bacteria</taxon>
        <taxon>Bacillati</taxon>
        <taxon>Actinomycetota</taxon>
        <taxon>Actinomycetes</taxon>
        <taxon>Micromonosporales</taxon>
        <taxon>Micromonosporaceae</taxon>
        <taxon>Micromonospora</taxon>
    </lineage>
</organism>
<dbReference type="SMART" id="SM00530">
    <property type="entry name" value="HTH_XRE"/>
    <property type="match status" value="1"/>
</dbReference>
<gene>
    <name evidence="2" type="ORF">GA0070612_2994</name>
</gene>
<accession>A0A1C4WY05</accession>
<evidence type="ECO:0000259" key="1">
    <source>
        <dbReference type="PROSITE" id="PS50943"/>
    </source>
</evidence>
<protein>
    <submittedName>
        <fullName evidence="2">Helix-turn-helix domain-containing protein</fullName>
    </submittedName>
</protein>
<dbReference type="InterPro" id="IPR010982">
    <property type="entry name" value="Lambda_DNA-bd_dom_sf"/>
</dbReference>
<reference evidence="3" key="1">
    <citation type="submission" date="2016-06" db="EMBL/GenBank/DDBJ databases">
        <authorList>
            <person name="Varghese N."/>
            <person name="Submissions Spin"/>
        </authorList>
    </citation>
    <scope>NUCLEOTIDE SEQUENCE [LARGE SCALE GENOMIC DNA]</scope>
    <source>
        <strain evidence="3">DSM 45160</strain>
    </source>
</reference>
<dbReference type="EMBL" id="LT607409">
    <property type="protein sequence ID" value="SCF01106.1"/>
    <property type="molecule type" value="Genomic_DNA"/>
</dbReference>
<dbReference type="Gene3D" id="1.10.260.40">
    <property type="entry name" value="lambda repressor-like DNA-binding domains"/>
    <property type="match status" value="1"/>
</dbReference>
<evidence type="ECO:0000313" key="3">
    <source>
        <dbReference type="Proteomes" id="UP000198224"/>
    </source>
</evidence>
<dbReference type="InterPro" id="IPR001387">
    <property type="entry name" value="Cro/C1-type_HTH"/>
</dbReference>
<dbReference type="Pfam" id="PF13560">
    <property type="entry name" value="HTH_31"/>
    <property type="match status" value="1"/>
</dbReference>
<proteinExistence type="predicted"/>
<name>A0A1C4WY05_9ACTN</name>
<dbReference type="GO" id="GO:0003677">
    <property type="term" value="F:DNA binding"/>
    <property type="evidence" value="ECO:0007669"/>
    <property type="project" value="InterPro"/>
</dbReference>
<dbReference type="Proteomes" id="UP000198224">
    <property type="component" value="Chromosome I"/>
</dbReference>
<evidence type="ECO:0000313" key="2">
    <source>
        <dbReference type="EMBL" id="SCF01106.1"/>
    </source>
</evidence>
<feature type="domain" description="HTH cro/C1-type" evidence="1">
    <location>
        <begin position="8"/>
        <end position="62"/>
    </location>
</feature>
<sequence length="268" mass="29450">MDTFGQLLRRHRESAGLSLRQLDSLIHFQYSHISQVERGDRRPTEALASACDRALGAEGALIEAYRSERAGATDMRRRTMLRAVTAMAAGPAVAPLAELEALRHGLGGAATPHHDEWEQITADYGHGYYRQARPELMAQLSADLTVLQHQIAADTGTHRARLLRAAARLSVIVALSLVASGQIMLGRRWWQTAHRVHQAARLIRGGLIPDGLRCAADTLDALPVHLHNHVLRSVAGQVTDAVPRAEWSRPAFADLADRVRAQSYPPCR</sequence>
<dbReference type="AlphaFoldDB" id="A0A1C4WY05"/>
<keyword evidence="3" id="KW-1185">Reference proteome</keyword>
<dbReference type="CDD" id="cd00093">
    <property type="entry name" value="HTH_XRE"/>
    <property type="match status" value="1"/>
</dbReference>
<dbReference type="SUPFAM" id="SSF47413">
    <property type="entry name" value="lambda repressor-like DNA-binding domains"/>
    <property type="match status" value="1"/>
</dbReference>
<dbReference type="PROSITE" id="PS50943">
    <property type="entry name" value="HTH_CROC1"/>
    <property type="match status" value="1"/>
</dbReference>